<comment type="caution">
    <text evidence="2">The sequence shown here is derived from an EMBL/GenBank/DDBJ whole genome shotgun (WGS) entry which is preliminary data.</text>
</comment>
<keyword evidence="1" id="KW-1133">Transmembrane helix</keyword>
<protein>
    <recommendedName>
        <fullName evidence="4">Transporter</fullName>
    </recommendedName>
</protein>
<feature type="transmembrane region" description="Helical" evidence="1">
    <location>
        <begin position="39"/>
        <end position="57"/>
    </location>
</feature>
<feature type="transmembrane region" description="Helical" evidence="1">
    <location>
        <begin position="69"/>
        <end position="88"/>
    </location>
</feature>
<reference evidence="2 3" key="1">
    <citation type="submission" date="2012-10" db="EMBL/GenBank/DDBJ databases">
        <title>Genome assembly of Amycolatopsis azurea DSM 43854.</title>
        <authorList>
            <person name="Khatri I."/>
            <person name="Kaur I."/>
            <person name="Subramanian S."/>
            <person name="Mayilraj S."/>
        </authorList>
    </citation>
    <scope>NUCLEOTIDE SEQUENCE [LARGE SCALE GENOMIC DNA]</scope>
    <source>
        <strain evidence="2 3">DSM 43854</strain>
    </source>
</reference>
<feature type="transmembrane region" description="Helical" evidence="1">
    <location>
        <begin position="131"/>
        <end position="149"/>
    </location>
</feature>
<accession>M2QCC3</accession>
<keyword evidence="1" id="KW-0472">Membrane</keyword>
<name>M2QCC3_9PSEU</name>
<evidence type="ECO:0000256" key="1">
    <source>
        <dbReference type="SAM" id="Phobius"/>
    </source>
</evidence>
<dbReference type="EMBL" id="ANMG01000067">
    <property type="protein sequence ID" value="EMD23737.1"/>
    <property type="molecule type" value="Genomic_DNA"/>
</dbReference>
<feature type="transmembrane region" description="Helical" evidence="1">
    <location>
        <begin position="223"/>
        <end position="242"/>
    </location>
</feature>
<dbReference type="AlphaFoldDB" id="M2QCC3"/>
<evidence type="ECO:0000313" key="2">
    <source>
        <dbReference type="EMBL" id="EMD23737.1"/>
    </source>
</evidence>
<dbReference type="PATRIC" id="fig|1238180.3.peg.6576"/>
<feature type="transmembrane region" description="Helical" evidence="1">
    <location>
        <begin position="190"/>
        <end position="211"/>
    </location>
</feature>
<evidence type="ECO:0008006" key="4">
    <source>
        <dbReference type="Google" id="ProtNLM"/>
    </source>
</evidence>
<organism evidence="2 3">
    <name type="scientific">Amycolatopsis azurea DSM 43854</name>
    <dbReference type="NCBI Taxonomy" id="1238180"/>
    <lineage>
        <taxon>Bacteria</taxon>
        <taxon>Bacillati</taxon>
        <taxon>Actinomycetota</taxon>
        <taxon>Actinomycetes</taxon>
        <taxon>Pseudonocardiales</taxon>
        <taxon>Pseudonocardiaceae</taxon>
        <taxon>Amycolatopsis</taxon>
    </lineage>
</organism>
<proteinExistence type="predicted"/>
<evidence type="ECO:0000313" key="3">
    <source>
        <dbReference type="Proteomes" id="UP000014137"/>
    </source>
</evidence>
<keyword evidence="1" id="KW-0812">Transmembrane</keyword>
<gene>
    <name evidence="2" type="ORF">C791_6823</name>
</gene>
<dbReference type="Proteomes" id="UP000014137">
    <property type="component" value="Unassembled WGS sequence"/>
</dbReference>
<sequence length="266" mass="29670">MGRITNPRNVSRAPAAGPNTAFSSEVKARLEGNKDMKEMLFMLADLWMIFAGFYFGWKFIRRYGNYLLGLEWMIVATSGSNFLLWALLGGDEDSFLYTIAYFFDAFSRSVGITLILVLGLMRVTHRYKPSVAVDIGVFALAAAAGLYLQQFRADKLHLGPATFYVVVNVLTTIFLAYFVWRLWGIGARKLALATALVTLAGSVIAITYDFFPIQGDDAHRTLFYTAALATWGFQMFVCFFAYRALHDHNVAAGVEPESSRQSVARA</sequence>
<feature type="transmembrane region" description="Helical" evidence="1">
    <location>
        <begin position="94"/>
        <end position="119"/>
    </location>
</feature>
<feature type="transmembrane region" description="Helical" evidence="1">
    <location>
        <begin position="161"/>
        <end position="183"/>
    </location>
</feature>